<evidence type="ECO:0000313" key="4">
    <source>
        <dbReference type="Proteomes" id="UP001341840"/>
    </source>
</evidence>
<dbReference type="Pfam" id="PF00012">
    <property type="entry name" value="HSP70"/>
    <property type="match status" value="1"/>
</dbReference>
<keyword evidence="1" id="KW-0547">Nucleotide-binding</keyword>
<evidence type="ECO:0000256" key="2">
    <source>
        <dbReference type="ARBA" id="ARBA00022840"/>
    </source>
</evidence>
<evidence type="ECO:0000313" key="3">
    <source>
        <dbReference type="EMBL" id="MED6213643.1"/>
    </source>
</evidence>
<sequence>MQLREKVERLIQDARDHEFEDNKFLEMVKARNDLDDYVYKMVKALSYIENKKNRKKIIHAIFKAKFLLIDEDQHTKDVLVKRLKKLEKVFEPMMRKLEKVN</sequence>
<dbReference type="SUPFAM" id="SSF100934">
    <property type="entry name" value="Heat shock protein 70kD (HSP70), C-terminal subdomain"/>
    <property type="match status" value="1"/>
</dbReference>
<gene>
    <name evidence="3" type="ORF">PIB30_095294</name>
</gene>
<evidence type="ECO:0000256" key="1">
    <source>
        <dbReference type="ARBA" id="ARBA00022741"/>
    </source>
</evidence>
<name>A0ABU6YX24_9FABA</name>
<reference evidence="3 4" key="1">
    <citation type="journal article" date="2023" name="Plants (Basel)">
        <title>Bridging the Gap: Combining Genomics and Transcriptomics Approaches to Understand Stylosanthes scabra, an Orphan Legume from the Brazilian Caatinga.</title>
        <authorList>
            <person name="Ferreira-Neto J.R.C."/>
            <person name="da Silva M.D."/>
            <person name="Binneck E."/>
            <person name="de Melo N.F."/>
            <person name="da Silva R.H."/>
            <person name="de Melo A.L.T.M."/>
            <person name="Pandolfi V."/>
            <person name="Bustamante F.O."/>
            <person name="Brasileiro-Vidal A.C."/>
            <person name="Benko-Iseppon A.M."/>
        </authorList>
    </citation>
    <scope>NUCLEOTIDE SEQUENCE [LARGE SCALE GENOMIC DNA]</scope>
    <source>
        <tissue evidence="3">Leaves</tissue>
    </source>
</reference>
<dbReference type="Gene3D" id="1.20.1270.10">
    <property type="match status" value="1"/>
</dbReference>
<keyword evidence="2" id="KW-0067">ATP-binding</keyword>
<keyword evidence="4" id="KW-1185">Reference proteome</keyword>
<dbReference type="EMBL" id="JASCZI010243823">
    <property type="protein sequence ID" value="MED6213643.1"/>
    <property type="molecule type" value="Genomic_DNA"/>
</dbReference>
<dbReference type="InterPro" id="IPR013126">
    <property type="entry name" value="Hsp_70_fam"/>
</dbReference>
<comment type="caution">
    <text evidence="3">The sequence shown here is derived from an EMBL/GenBank/DDBJ whole genome shotgun (WGS) entry which is preliminary data.</text>
</comment>
<protein>
    <submittedName>
        <fullName evidence="3">Uncharacterized protein</fullName>
    </submittedName>
</protein>
<dbReference type="InterPro" id="IPR029048">
    <property type="entry name" value="HSP70_C_sf"/>
</dbReference>
<dbReference type="Proteomes" id="UP001341840">
    <property type="component" value="Unassembled WGS sequence"/>
</dbReference>
<accession>A0ABU6YX24</accession>
<proteinExistence type="predicted"/>
<organism evidence="3 4">
    <name type="scientific">Stylosanthes scabra</name>
    <dbReference type="NCBI Taxonomy" id="79078"/>
    <lineage>
        <taxon>Eukaryota</taxon>
        <taxon>Viridiplantae</taxon>
        <taxon>Streptophyta</taxon>
        <taxon>Embryophyta</taxon>
        <taxon>Tracheophyta</taxon>
        <taxon>Spermatophyta</taxon>
        <taxon>Magnoliopsida</taxon>
        <taxon>eudicotyledons</taxon>
        <taxon>Gunneridae</taxon>
        <taxon>Pentapetalae</taxon>
        <taxon>rosids</taxon>
        <taxon>fabids</taxon>
        <taxon>Fabales</taxon>
        <taxon>Fabaceae</taxon>
        <taxon>Papilionoideae</taxon>
        <taxon>50 kb inversion clade</taxon>
        <taxon>dalbergioids sensu lato</taxon>
        <taxon>Dalbergieae</taxon>
        <taxon>Pterocarpus clade</taxon>
        <taxon>Stylosanthes</taxon>
    </lineage>
</organism>